<dbReference type="PRINTS" id="PR00035">
    <property type="entry name" value="HTHGNTR"/>
</dbReference>
<dbReference type="EMBL" id="LMWV01000046">
    <property type="protein sequence ID" value="KUN58422.1"/>
    <property type="molecule type" value="Genomic_DNA"/>
</dbReference>
<dbReference type="InterPro" id="IPR000524">
    <property type="entry name" value="Tscrpt_reg_HTH_GntR"/>
</dbReference>
<accession>A0A101RMM2</accession>
<keyword evidence="1" id="KW-0805">Transcription regulation</keyword>
<evidence type="ECO:0000256" key="3">
    <source>
        <dbReference type="ARBA" id="ARBA00023163"/>
    </source>
</evidence>
<dbReference type="GO" id="GO:0003677">
    <property type="term" value="F:DNA binding"/>
    <property type="evidence" value="ECO:0007669"/>
    <property type="project" value="UniProtKB-KW"/>
</dbReference>
<keyword evidence="6" id="KW-1185">Reference proteome</keyword>
<evidence type="ECO:0000256" key="2">
    <source>
        <dbReference type="ARBA" id="ARBA00023125"/>
    </source>
</evidence>
<dbReference type="RefSeq" id="WP_062246769.1">
    <property type="nucleotide sequence ID" value="NZ_JBPJFL010000004.1"/>
</dbReference>
<dbReference type="SMART" id="SM00866">
    <property type="entry name" value="UTRA"/>
    <property type="match status" value="1"/>
</dbReference>
<dbReference type="InterPro" id="IPR011663">
    <property type="entry name" value="UTRA"/>
</dbReference>
<dbReference type="Gene3D" id="3.40.1410.10">
    <property type="entry name" value="Chorismate lyase-like"/>
    <property type="match status" value="1"/>
</dbReference>
<dbReference type="AlphaFoldDB" id="A0A101RMM2"/>
<name>A0A101RMM2_9ACTN</name>
<evidence type="ECO:0000259" key="4">
    <source>
        <dbReference type="PROSITE" id="PS50949"/>
    </source>
</evidence>
<sequence>MTDEARQQRTKVQQIADDLKAAIERGEDGFRPGERLPGENALASQYGVASLTARRALKLLSTEGLVESKKGAGARVLSVQPIRRRGIPRLASEQWGSGKSIWAADDHRAPDVDQISVQENTTPPEHIRNVLALASGEQACVRSRRYVMEGRPVMLAASYLPQELVAGSPIVQADTGPGGIYARLSDLGHAPTRFREEIRVRLPTSEEAARLSIPTDRAVIKLARTAFDAAGRAVEVNEMTLDTAAYVLDYEFDA</sequence>
<reference evidence="5 6" key="1">
    <citation type="submission" date="2015-10" db="EMBL/GenBank/DDBJ databases">
        <title>Draft genome sequence of Streptomyces griseorubiginosus DSM 40469, type strain for the species Streptomyces griseorubiginosus.</title>
        <authorList>
            <person name="Ruckert C."/>
            <person name="Winkler A."/>
            <person name="Kalinowski J."/>
            <person name="Kampfer P."/>
            <person name="Glaeser S."/>
        </authorList>
    </citation>
    <scope>NUCLEOTIDE SEQUENCE [LARGE SCALE GENOMIC DNA]</scope>
    <source>
        <strain evidence="5 6">DSM 40469</strain>
    </source>
</reference>
<dbReference type="InterPro" id="IPR036390">
    <property type="entry name" value="WH_DNA-bd_sf"/>
</dbReference>
<proteinExistence type="predicted"/>
<dbReference type="InterPro" id="IPR028978">
    <property type="entry name" value="Chorismate_lyase_/UTRA_dom_sf"/>
</dbReference>
<dbReference type="SUPFAM" id="SSF64288">
    <property type="entry name" value="Chorismate lyase-like"/>
    <property type="match status" value="1"/>
</dbReference>
<gene>
    <name evidence="5" type="ORF">AQJ54_41885</name>
</gene>
<feature type="domain" description="HTH gntR-type" evidence="4">
    <location>
        <begin position="9"/>
        <end position="79"/>
    </location>
</feature>
<keyword evidence="3" id="KW-0804">Transcription</keyword>
<evidence type="ECO:0000256" key="1">
    <source>
        <dbReference type="ARBA" id="ARBA00023015"/>
    </source>
</evidence>
<dbReference type="CDD" id="cd07377">
    <property type="entry name" value="WHTH_GntR"/>
    <property type="match status" value="1"/>
</dbReference>
<dbReference type="SUPFAM" id="SSF46785">
    <property type="entry name" value="Winged helix' DNA-binding domain"/>
    <property type="match status" value="1"/>
</dbReference>
<evidence type="ECO:0000313" key="5">
    <source>
        <dbReference type="EMBL" id="KUN58422.1"/>
    </source>
</evidence>
<dbReference type="Pfam" id="PF00392">
    <property type="entry name" value="GntR"/>
    <property type="match status" value="1"/>
</dbReference>
<dbReference type="InterPro" id="IPR050679">
    <property type="entry name" value="Bact_HTH_transcr_reg"/>
</dbReference>
<dbReference type="SMART" id="SM00345">
    <property type="entry name" value="HTH_GNTR"/>
    <property type="match status" value="1"/>
</dbReference>
<comment type="caution">
    <text evidence="5">The sequence shown here is derived from an EMBL/GenBank/DDBJ whole genome shotgun (WGS) entry which is preliminary data.</text>
</comment>
<dbReference type="Gene3D" id="1.10.10.10">
    <property type="entry name" value="Winged helix-like DNA-binding domain superfamily/Winged helix DNA-binding domain"/>
    <property type="match status" value="1"/>
</dbReference>
<dbReference type="Proteomes" id="UP000054375">
    <property type="component" value="Unassembled WGS sequence"/>
</dbReference>
<keyword evidence="2" id="KW-0238">DNA-binding</keyword>
<protein>
    <submittedName>
        <fullName evidence="5">GntR family transcriptional regulator</fullName>
    </submittedName>
</protein>
<organism evidence="5 6">
    <name type="scientific">Streptomyces griseorubiginosus</name>
    <dbReference type="NCBI Taxonomy" id="67304"/>
    <lineage>
        <taxon>Bacteria</taxon>
        <taxon>Bacillati</taxon>
        <taxon>Actinomycetota</taxon>
        <taxon>Actinomycetes</taxon>
        <taxon>Kitasatosporales</taxon>
        <taxon>Streptomycetaceae</taxon>
        <taxon>Streptomyces</taxon>
    </lineage>
</organism>
<dbReference type="PANTHER" id="PTHR44846:SF17">
    <property type="entry name" value="GNTR-FAMILY TRANSCRIPTIONAL REGULATOR"/>
    <property type="match status" value="1"/>
</dbReference>
<dbReference type="Pfam" id="PF07702">
    <property type="entry name" value="UTRA"/>
    <property type="match status" value="1"/>
</dbReference>
<dbReference type="GO" id="GO:0045892">
    <property type="term" value="P:negative regulation of DNA-templated transcription"/>
    <property type="evidence" value="ECO:0007669"/>
    <property type="project" value="TreeGrafter"/>
</dbReference>
<dbReference type="InterPro" id="IPR036388">
    <property type="entry name" value="WH-like_DNA-bd_sf"/>
</dbReference>
<dbReference type="GO" id="GO:0003700">
    <property type="term" value="F:DNA-binding transcription factor activity"/>
    <property type="evidence" value="ECO:0007669"/>
    <property type="project" value="InterPro"/>
</dbReference>
<dbReference type="PANTHER" id="PTHR44846">
    <property type="entry name" value="MANNOSYL-D-GLYCERATE TRANSPORT/METABOLISM SYSTEM REPRESSOR MNGR-RELATED"/>
    <property type="match status" value="1"/>
</dbReference>
<evidence type="ECO:0000313" key="6">
    <source>
        <dbReference type="Proteomes" id="UP000054375"/>
    </source>
</evidence>
<dbReference type="PROSITE" id="PS50949">
    <property type="entry name" value="HTH_GNTR"/>
    <property type="match status" value="1"/>
</dbReference>